<dbReference type="Pfam" id="PF08759">
    <property type="entry name" value="GT-D"/>
    <property type="match status" value="1"/>
</dbReference>
<evidence type="ECO:0000313" key="3">
    <source>
        <dbReference type="Proteomes" id="UP000215355"/>
    </source>
</evidence>
<dbReference type="KEGG" id="smiz:4412673_03969"/>
<evidence type="ECO:0000259" key="1">
    <source>
        <dbReference type="Pfam" id="PF08759"/>
    </source>
</evidence>
<sequence length="315" mass="36446">MNILHRLLNKIDWKLNVSRSGKELQNNKLKVMTFEESLDYLIESKCSLSRFGDGEFTLMLNGEFLCPRNISLKHQDADPELKKRLVEILKDKNTDQYNLKIAVPRTLVSLDKGNLTDSSIGFWQNYLHELFYKISSLLRKDYTYLNSQISRFYLDDRNKDKEVIEKRIAHWKRLWEDQDILIIEGKGSNLGKSQGFYSNAKSVERIECPNNNTFKHYNEILSAAKEYGTHKLIILALGPTSAVLAYDLAKTGFRTLDLGFLELEYHFFLTQASEESQIAGIKISTVESIQNDPFPANQEDFIEKDVVFRITGNQK</sequence>
<gene>
    <name evidence="2" type="ORF">SAMEA4412673_03969</name>
</gene>
<dbReference type="AlphaFoldDB" id="A0AAJ4XH92"/>
<dbReference type="EMBL" id="LT906468">
    <property type="protein sequence ID" value="SNV64581.1"/>
    <property type="molecule type" value="Genomic_DNA"/>
</dbReference>
<accession>A0AAJ4XH92</accession>
<evidence type="ECO:0000313" key="2">
    <source>
        <dbReference type="EMBL" id="SNV64581.1"/>
    </source>
</evidence>
<dbReference type="RefSeq" id="WP_093099763.1">
    <property type="nucleotide sequence ID" value="NZ_FNGK01000005.1"/>
</dbReference>
<reference evidence="2 3" key="1">
    <citation type="submission" date="2017-06" db="EMBL/GenBank/DDBJ databases">
        <authorList>
            <consortium name="Pathogen Informatics"/>
        </authorList>
    </citation>
    <scope>NUCLEOTIDE SEQUENCE [LARGE SCALE GENOMIC DNA]</scope>
    <source>
        <strain evidence="2 3">NCTC12149</strain>
    </source>
</reference>
<feature type="domain" description="Glycosyltransferase GT-D fold" evidence="1">
    <location>
        <begin position="49"/>
        <end position="278"/>
    </location>
</feature>
<organism evidence="2 3">
    <name type="scientific">Sphingobacterium mizutaii</name>
    <dbReference type="NCBI Taxonomy" id="1010"/>
    <lineage>
        <taxon>Bacteria</taxon>
        <taxon>Pseudomonadati</taxon>
        <taxon>Bacteroidota</taxon>
        <taxon>Sphingobacteriia</taxon>
        <taxon>Sphingobacteriales</taxon>
        <taxon>Sphingobacteriaceae</taxon>
        <taxon>Sphingobacterium</taxon>
    </lineage>
</organism>
<proteinExistence type="predicted"/>
<name>A0AAJ4XH92_9SPHI</name>
<dbReference type="Proteomes" id="UP000215355">
    <property type="component" value="Chromosome 1"/>
</dbReference>
<dbReference type="InterPro" id="IPR014869">
    <property type="entry name" value="GT-D"/>
</dbReference>
<protein>
    <submittedName>
        <fullName evidence="2">Glycosyltransferase, SP_1767 family</fullName>
    </submittedName>
</protein>